<evidence type="ECO:0000313" key="1">
    <source>
        <dbReference type="EMBL" id="OLQ02648.1"/>
    </source>
</evidence>
<gene>
    <name evidence="1" type="ORF">AK812_SmicGene49056</name>
</gene>
<name>A0A1Q9E5F7_SYMMI</name>
<evidence type="ECO:0000313" key="2">
    <source>
        <dbReference type="Proteomes" id="UP000186817"/>
    </source>
</evidence>
<reference evidence="1 2" key="1">
    <citation type="submission" date="2016-02" db="EMBL/GenBank/DDBJ databases">
        <title>Genome analysis of coral dinoflagellate symbionts highlights evolutionary adaptations to a symbiotic lifestyle.</title>
        <authorList>
            <person name="Aranda M."/>
            <person name="Li Y."/>
            <person name="Liew Y.J."/>
            <person name="Baumgarten S."/>
            <person name="Simakov O."/>
            <person name="Wilson M."/>
            <person name="Piel J."/>
            <person name="Ashoor H."/>
            <person name="Bougouffa S."/>
            <person name="Bajic V.B."/>
            <person name="Ryu T."/>
            <person name="Ravasi T."/>
            <person name="Bayer T."/>
            <person name="Micklem G."/>
            <person name="Kim H."/>
            <person name="Bhak J."/>
            <person name="Lajeunesse T.C."/>
            <person name="Voolstra C.R."/>
        </authorList>
    </citation>
    <scope>NUCLEOTIDE SEQUENCE [LARGE SCALE GENOMIC DNA]</scope>
    <source>
        <strain evidence="1 2">CCMP2467</strain>
    </source>
</reference>
<keyword evidence="2" id="KW-1185">Reference proteome</keyword>
<dbReference type="Proteomes" id="UP000186817">
    <property type="component" value="Unassembled WGS sequence"/>
</dbReference>
<dbReference type="EMBL" id="LSRX01000259">
    <property type="protein sequence ID" value="OLQ02648.1"/>
    <property type="molecule type" value="Genomic_DNA"/>
</dbReference>
<proteinExistence type="predicted"/>
<protein>
    <submittedName>
        <fullName evidence="1">Uncharacterized protein</fullName>
    </submittedName>
</protein>
<comment type="caution">
    <text evidence="1">The sequence shown here is derived from an EMBL/GenBank/DDBJ whole genome shotgun (WGS) entry which is preliminary data.</text>
</comment>
<sequence length="89" mass="9727">MTFGTMRSDEYGLVTLDGGFLKQLAVARRRRGISEKLAAVGPCKAGTRVCQCSFLHLLRRIARAFAATDVRTRPVANASATVTWCALRI</sequence>
<accession>A0A1Q9E5F7</accession>
<dbReference type="AlphaFoldDB" id="A0A1Q9E5F7"/>
<organism evidence="1 2">
    <name type="scientific">Symbiodinium microadriaticum</name>
    <name type="common">Dinoflagellate</name>
    <name type="synonym">Zooxanthella microadriatica</name>
    <dbReference type="NCBI Taxonomy" id="2951"/>
    <lineage>
        <taxon>Eukaryota</taxon>
        <taxon>Sar</taxon>
        <taxon>Alveolata</taxon>
        <taxon>Dinophyceae</taxon>
        <taxon>Suessiales</taxon>
        <taxon>Symbiodiniaceae</taxon>
        <taxon>Symbiodinium</taxon>
    </lineage>
</organism>